<dbReference type="GeneID" id="28769736"/>
<keyword evidence="4" id="KW-0442">Lipid degradation</keyword>
<feature type="region of interest" description="Disordered" evidence="6">
    <location>
        <begin position="1"/>
        <end position="55"/>
    </location>
</feature>
<evidence type="ECO:0000313" key="9">
    <source>
        <dbReference type="Proteomes" id="UP000077069"/>
    </source>
</evidence>
<dbReference type="AlphaFoldDB" id="A0A177CQZ0"/>
<keyword evidence="2" id="KW-0677">Repeat</keyword>
<feature type="compositionally biased region" description="Basic and acidic residues" evidence="6">
    <location>
        <begin position="494"/>
        <end position="510"/>
    </location>
</feature>
<protein>
    <recommendedName>
        <fullName evidence="1">phospholipase D</fullName>
        <ecNumber evidence="1">3.1.4.4</ecNumber>
    </recommendedName>
</protein>
<evidence type="ECO:0000256" key="2">
    <source>
        <dbReference type="ARBA" id="ARBA00022737"/>
    </source>
</evidence>
<evidence type="ECO:0000256" key="4">
    <source>
        <dbReference type="ARBA" id="ARBA00022963"/>
    </source>
</evidence>
<dbReference type="CDD" id="cd09141">
    <property type="entry name" value="PLDc_vPLD1_2_yPLD_like_2"/>
    <property type="match status" value="1"/>
</dbReference>
<evidence type="ECO:0000256" key="6">
    <source>
        <dbReference type="SAM" id="MobiDB-lite"/>
    </source>
</evidence>
<evidence type="ECO:0000259" key="7">
    <source>
        <dbReference type="PROSITE" id="PS50035"/>
    </source>
</evidence>
<evidence type="ECO:0000256" key="3">
    <source>
        <dbReference type="ARBA" id="ARBA00022801"/>
    </source>
</evidence>
<dbReference type="InterPro" id="IPR025202">
    <property type="entry name" value="PLD-like_dom"/>
</dbReference>
<dbReference type="InParanoid" id="A0A177CQZ0"/>
<feature type="domain" description="PLD phosphodiesterase" evidence="7">
    <location>
        <begin position="330"/>
        <end position="357"/>
    </location>
</feature>
<dbReference type="EC" id="3.1.4.4" evidence="1"/>
<gene>
    <name evidence="8" type="ORF">CC84DRAFT_435187</name>
</gene>
<dbReference type="Pfam" id="PF00614">
    <property type="entry name" value="PLDc"/>
    <property type="match status" value="1"/>
</dbReference>
<feature type="compositionally biased region" description="Basic and acidic residues" evidence="6">
    <location>
        <begin position="474"/>
        <end position="486"/>
    </location>
</feature>
<feature type="compositionally biased region" description="Low complexity" evidence="6">
    <location>
        <begin position="759"/>
        <end position="771"/>
    </location>
</feature>
<organism evidence="8 9">
    <name type="scientific">Paraphaeosphaeria sporulosa</name>
    <dbReference type="NCBI Taxonomy" id="1460663"/>
    <lineage>
        <taxon>Eukaryota</taxon>
        <taxon>Fungi</taxon>
        <taxon>Dikarya</taxon>
        <taxon>Ascomycota</taxon>
        <taxon>Pezizomycotina</taxon>
        <taxon>Dothideomycetes</taxon>
        <taxon>Pleosporomycetidae</taxon>
        <taxon>Pleosporales</taxon>
        <taxon>Massarineae</taxon>
        <taxon>Didymosphaeriaceae</taxon>
        <taxon>Paraphaeosphaeria</taxon>
    </lineage>
</organism>
<dbReference type="PANTHER" id="PTHR18896">
    <property type="entry name" value="PHOSPHOLIPASE D"/>
    <property type="match status" value="1"/>
</dbReference>
<dbReference type="InterPro" id="IPR001736">
    <property type="entry name" value="PLipase_D/transphosphatidylase"/>
</dbReference>
<feature type="compositionally biased region" description="Basic and acidic residues" evidence="6">
    <location>
        <begin position="25"/>
        <end position="35"/>
    </location>
</feature>
<evidence type="ECO:0000256" key="5">
    <source>
        <dbReference type="ARBA" id="ARBA00023098"/>
    </source>
</evidence>
<feature type="domain" description="PLD phosphodiesterase" evidence="7">
    <location>
        <begin position="856"/>
        <end position="883"/>
    </location>
</feature>
<feature type="compositionally biased region" description="Basic and acidic residues" evidence="6">
    <location>
        <begin position="73"/>
        <end position="83"/>
    </location>
</feature>
<feature type="region of interest" description="Disordered" evidence="6">
    <location>
        <begin position="527"/>
        <end position="551"/>
    </location>
</feature>
<dbReference type="InterPro" id="IPR015679">
    <property type="entry name" value="PLipase_D_fam"/>
</dbReference>
<dbReference type="PROSITE" id="PS50035">
    <property type="entry name" value="PLD"/>
    <property type="match status" value="2"/>
</dbReference>
<dbReference type="GO" id="GO:0004630">
    <property type="term" value="F:phospholipase D activity"/>
    <property type="evidence" value="ECO:0007669"/>
    <property type="project" value="UniProtKB-EC"/>
</dbReference>
<accession>A0A177CQZ0</accession>
<dbReference type="Proteomes" id="UP000077069">
    <property type="component" value="Unassembled WGS sequence"/>
</dbReference>
<feature type="region of interest" description="Disordered" evidence="6">
    <location>
        <begin position="453"/>
        <end position="510"/>
    </location>
</feature>
<feature type="region of interest" description="Disordered" evidence="6">
    <location>
        <begin position="728"/>
        <end position="799"/>
    </location>
</feature>
<dbReference type="PANTHER" id="PTHR18896:SF186">
    <property type="entry name" value="PHOSPHOLIPASE D"/>
    <property type="match status" value="1"/>
</dbReference>
<dbReference type="GO" id="GO:0009395">
    <property type="term" value="P:phospholipid catabolic process"/>
    <property type="evidence" value="ECO:0007669"/>
    <property type="project" value="TreeGrafter"/>
</dbReference>
<dbReference type="OrthoDB" id="14911at2759"/>
<dbReference type="EMBL" id="KV441549">
    <property type="protein sequence ID" value="OAG09362.1"/>
    <property type="molecule type" value="Genomic_DNA"/>
</dbReference>
<reference evidence="8 9" key="1">
    <citation type="submission" date="2016-05" db="EMBL/GenBank/DDBJ databases">
        <title>Comparative analysis of secretome profiles of manganese(II)-oxidizing ascomycete fungi.</title>
        <authorList>
            <consortium name="DOE Joint Genome Institute"/>
            <person name="Zeiner C.A."/>
            <person name="Purvine S.O."/>
            <person name="Zink E.M."/>
            <person name="Wu S."/>
            <person name="Pasa-Tolic L."/>
            <person name="Chaput D.L."/>
            <person name="Haridas S."/>
            <person name="Grigoriev I.V."/>
            <person name="Santelli C.M."/>
            <person name="Hansel C.M."/>
        </authorList>
    </citation>
    <scope>NUCLEOTIDE SEQUENCE [LARGE SCALE GENOMIC DNA]</scope>
    <source>
        <strain evidence="8 9">AP3s5-JAC2a</strain>
    </source>
</reference>
<feature type="region of interest" description="Disordered" evidence="6">
    <location>
        <begin position="73"/>
        <end position="112"/>
    </location>
</feature>
<feature type="compositionally biased region" description="Basic and acidic residues" evidence="6">
    <location>
        <begin position="1"/>
        <end position="18"/>
    </location>
</feature>
<evidence type="ECO:0000313" key="8">
    <source>
        <dbReference type="EMBL" id="OAG09362.1"/>
    </source>
</evidence>
<dbReference type="STRING" id="1460663.A0A177CQZ0"/>
<name>A0A177CQZ0_9PLEO</name>
<dbReference type="Gene3D" id="3.30.870.10">
    <property type="entry name" value="Endonuclease Chain A"/>
    <property type="match status" value="3"/>
</dbReference>
<feature type="compositionally biased region" description="Basic and acidic residues" evidence="6">
    <location>
        <begin position="728"/>
        <end position="739"/>
    </location>
</feature>
<sequence length="1087" mass="122818">MAYNRRDDDLAYGEHHGQLQEGEEGDRGFIGDMGRRVFGGQKENTQQGSHGAGGLGLFDKLHSAIHEVASDIKEKVSGKDDRPVGNQQGGPPQGNYGQQSNQDSQVQPGQEYHNQHRFLSFAPERQGNDIKWYVDGCGYMYAVSLAIERARESIWILDWWLSPELYLRRPPAKNQQYRIDRMLQAAAQRGVKVNIIVYKEVTQALTRKYLNPSLPDYLHSLLPRSTDPFTKGLTRIGLDVIFKSLEEIEKTDPLIKPPVTVSSAHTKHALEALHPNIGVFRHPDHLPDAAVLGGSFIQSLQNMSFSPAKLAQMPGDSLKAIYGAHDGTVLYWAHHEKLCLIDGEIAFMGGLDLCYGRWDTNQHPIADAHPGNLDRIVFPGQDFNNARILDFQDVPNWENNKLDRTQSSRMGWSDVSLSFAGPAVQDLRTHFSQRWNFIYDEKYSKKDTRYARLPDTSSGAQQGGTYPPPPQQRGFDEEAERERGFGGDDEGEEGERGLFGRGEGRGGGFRDKLFNRAQQEFGRYGHHGEGQQQQYQSHAEHGSQRGRADCQLTRSSAKWSHNISTEHSIQNAYCEIIKNSKHFVYIENQFFITATGNDQKPVRNQIGAAIVERIIRAARNGERYKMFVMMPSVPAFAGDLKGDDALGTRAIMEFQYNSINRGGHSIYEEIQKAGFNPVDYIRFYNLRNYDRINASGVMRTAEEQSGVSYGQASEGFDAAHEATRGDFQDTRGFEGEGERGYQPYRPPPTAEYGVYEMDGSSNYGQNQSHGQSQGGYGQDSGYGSQYQNRPGNRPDEYKRDDYNKYQQAASQIGGRQGLGDGRWDSVSECYMLGGEDIRNVPWEGGNMDEIDAFVSEELYIHSKLLIADDQVVICGSANLNDRSQLGDHDSEIAVIVRDNDTVESYMDGREWRAAKFAASLRRQIFRKHLGLLRPQNFERPDENFQPIGVPNVYDWGSEEDRQVVDPLSEDFQNLWNWRAKKNTDAFGKVFHPVPSDEVRNWSQYDAYYSRFFAQEQGDKENKKPSLYKIGHVVAENFSQGEQGIREVKEVLSTIKGTLVEMPLLFLKEEDIAKEGVGLNAFTEELYT</sequence>
<dbReference type="RefSeq" id="XP_018039727.1">
    <property type="nucleotide sequence ID" value="XM_018186250.1"/>
</dbReference>
<dbReference type="SUPFAM" id="SSF56024">
    <property type="entry name" value="Phospholipase D/nuclease"/>
    <property type="match status" value="2"/>
</dbReference>
<dbReference type="SMART" id="SM00155">
    <property type="entry name" value="PLDc"/>
    <property type="match status" value="2"/>
</dbReference>
<dbReference type="Pfam" id="PF13091">
    <property type="entry name" value="PLDc_2"/>
    <property type="match status" value="1"/>
</dbReference>
<proteinExistence type="predicted"/>
<evidence type="ECO:0000256" key="1">
    <source>
        <dbReference type="ARBA" id="ARBA00012027"/>
    </source>
</evidence>
<feature type="compositionally biased region" description="Basic and acidic residues" evidence="6">
    <location>
        <begin position="538"/>
        <end position="548"/>
    </location>
</feature>
<keyword evidence="5" id="KW-0443">Lipid metabolism</keyword>
<feature type="compositionally biased region" description="Low complexity" evidence="6">
    <location>
        <begin position="93"/>
        <end position="102"/>
    </location>
</feature>
<keyword evidence="3" id="KW-0378">Hydrolase</keyword>
<keyword evidence="9" id="KW-1185">Reference proteome</keyword>